<dbReference type="GO" id="GO:0004222">
    <property type="term" value="F:metalloendopeptidase activity"/>
    <property type="evidence" value="ECO:0007669"/>
    <property type="project" value="InterPro"/>
</dbReference>
<evidence type="ECO:0000256" key="10">
    <source>
        <dbReference type="SAM" id="Phobius"/>
    </source>
</evidence>
<proteinExistence type="predicted"/>
<keyword evidence="7 10" id="KW-0472">Membrane</keyword>
<dbReference type="EMBL" id="CP045892">
    <property type="protein sequence ID" value="QQP51992.1"/>
    <property type="molecule type" value="Genomic_DNA"/>
</dbReference>
<dbReference type="GO" id="GO:1905897">
    <property type="term" value="P:regulation of response to endoplasmic reticulum stress"/>
    <property type="evidence" value="ECO:0007669"/>
    <property type="project" value="TreeGrafter"/>
</dbReference>
<accession>A0A7T8HL00</accession>
<gene>
    <name evidence="12" type="ORF">FKW44_003974</name>
</gene>
<keyword evidence="5 10" id="KW-0812">Transmembrane</keyword>
<reference evidence="13" key="1">
    <citation type="submission" date="2021-01" db="EMBL/GenBank/DDBJ databases">
        <title>Caligus Genome Assembly.</title>
        <authorList>
            <person name="Gallardo-Escarate C."/>
        </authorList>
    </citation>
    <scope>NUCLEOTIDE SEQUENCE [LARGE SCALE GENOMIC DNA]</scope>
</reference>
<dbReference type="PANTHER" id="PTHR13325:SF3">
    <property type="entry name" value="MEMBRANE-BOUND TRANSCRIPTION FACTOR SITE-2 PROTEASE"/>
    <property type="match status" value="1"/>
</dbReference>
<keyword evidence="12" id="KW-0645">Protease</keyword>
<keyword evidence="12" id="KW-0378">Hydrolase</keyword>
<evidence type="ECO:0000313" key="13">
    <source>
        <dbReference type="Proteomes" id="UP000595437"/>
    </source>
</evidence>
<feature type="transmembrane region" description="Helical" evidence="10">
    <location>
        <begin position="180"/>
        <end position="203"/>
    </location>
</feature>
<keyword evidence="13" id="KW-1185">Reference proteome</keyword>
<dbReference type="GO" id="GO:0031293">
    <property type="term" value="P:membrane protein intracellular domain proteolysis"/>
    <property type="evidence" value="ECO:0007669"/>
    <property type="project" value="TreeGrafter"/>
</dbReference>
<dbReference type="GO" id="GO:0012505">
    <property type="term" value="C:endomembrane system"/>
    <property type="evidence" value="ECO:0007669"/>
    <property type="project" value="UniProtKB-SubCell"/>
</dbReference>
<dbReference type="GO" id="GO:0005737">
    <property type="term" value="C:cytoplasm"/>
    <property type="evidence" value="ECO:0007669"/>
    <property type="project" value="TreeGrafter"/>
</dbReference>
<dbReference type="PRINTS" id="PR01000">
    <property type="entry name" value="SREBPS2PTASE"/>
</dbReference>
<evidence type="ECO:0000256" key="7">
    <source>
        <dbReference type="ARBA" id="ARBA00023136"/>
    </source>
</evidence>
<dbReference type="Pfam" id="PF02163">
    <property type="entry name" value="Peptidase_M50"/>
    <property type="match status" value="1"/>
</dbReference>
<evidence type="ECO:0000256" key="2">
    <source>
        <dbReference type="ARBA" id="ARBA00004127"/>
    </source>
</evidence>
<name>A0A7T8HL00_CALRO</name>
<dbReference type="OrthoDB" id="69989at2759"/>
<sequence>MIEDNTILPPETIVPSFTRYSGSPGKRIGELPECTQDIMIDFTKSYYSHFTGVDELAPIPIKSPNMSEVLALFTILSPAYERLLTELGLEVRPFQLRWYGEGRLARLIIKMGNWRHVRLWFVTGAYVSALLVIPSMVLLVKTLVETIQRKTGDQEGGEQQKQSIILQPVLPGVNMPVGDLGYYFITLLICSLVHEAGHAIAAVSEDVRVLGFGMNINFVLPVAYVNFPTDKLLSIRRCQRLRIFAAGIWHNIVFALFAYGLLFSTPLLVSPLFKSQEGVSVYAVKADSSLSNGPTPLEVYDVITGINNCPVRDKSDWRACIIKAIVNPAIGYCLDTKDVHLKKEEGSSCCSETDQRNSLCFSSPDKLTSCLPVRSLLEKNPPVCGAGNCSRHESTCFTPLLEFNSSRLIQVKREERKDFLFVGNPAEIYYDTDVTDYIPKTPLVNPFQLLPMRTEIIAHYAASFSGALAVLNVVPCFLLDGQHMTKVLVDILCSCYNNYIRTIIPLR</sequence>
<evidence type="ECO:0000256" key="5">
    <source>
        <dbReference type="ARBA" id="ARBA00022692"/>
    </source>
</evidence>
<evidence type="ECO:0000259" key="11">
    <source>
        <dbReference type="Pfam" id="PF02163"/>
    </source>
</evidence>
<dbReference type="InterPro" id="IPR001193">
    <property type="entry name" value="MBTPS2"/>
</dbReference>
<evidence type="ECO:0000256" key="4">
    <source>
        <dbReference type="ARBA" id="ARBA00014400"/>
    </source>
</evidence>
<evidence type="ECO:0000256" key="1">
    <source>
        <dbReference type="ARBA" id="ARBA00001350"/>
    </source>
</evidence>
<comment type="function">
    <text evidence="9">Zinc metalloprotease that mediates intramembrane proteolysis of proteins such as ATF6, ATF6B, SREBF1/SREBP1 and SREBF2/SREBP2. Catalyzes the second step in the proteolytic activation of the sterol regulatory element-binding proteins (SREBPs) SREBF1/SREBP1 and SREBF2/SREBP2: cleaves SREBPs within the first transmembrane segment, thereby releasing the N-terminal segment with a portion of the transmembrane segment attached. Mature N-terminal SREBP fragments shuttle to the nucleus and activate gene transcription. Also mediates the second step in the proteolytic activation of the cyclic AMP-dependent transcription factor ATF-6 (ATF6 and ATF6B). Involved in intramembrane proteolysis during bone formation. In astrocytes and osteoblasts, upon DNA damage and ER stress, mediates the second step of the regulated intramembrane proteolytic activation of the transcription factor CREB3L1, leading to the inhibition of cell-cycle progression.</text>
</comment>
<evidence type="ECO:0000256" key="3">
    <source>
        <dbReference type="ARBA" id="ARBA00012347"/>
    </source>
</evidence>
<dbReference type="Gene3D" id="2.160.10.10">
    <property type="entry name" value="Hexapeptide repeat proteins"/>
    <property type="match status" value="1"/>
</dbReference>
<dbReference type="AlphaFoldDB" id="A0A7T8HL00"/>
<comment type="catalytic activity">
    <reaction evidence="1">
        <text>Cleaves several transcription factors that are type-2 transmembrane proteins within membrane-spanning domains. Known substrates include sterol regulatory element-binding protein (SREBP) -1, SREBP-2 and forms of the transcriptional activator ATF6. SREBP-2 is cleaved at the site 477-DRSRILL-|-CVLTFLCLSFNPLTSLLQWGGA-505. The residues Asn-Pro, 11 residues distal to the site of cleavage in the membrane-spanning domain, are important for cleavage by S2P endopeptidase. Replacement of either of these residues does not prevent cleavage, but there is no cleavage if both of these residues are replaced.</text>
        <dbReference type="EC" id="3.4.24.85"/>
    </reaction>
</comment>
<dbReference type="Pfam" id="PF21711">
    <property type="entry name" value="DCTN5"/>
    <property type="match status" value="1"/>
</dbReference>
<feature type="transmembrane region" description="Helical" evidence="10">
    <location>
        <begin position="209"/>
        <end position="227"/>
    </location>
</feature>
<dbReference type="GO" id="GO:0016020">
    <property type="term" value="C:membrane"/>
    <property type="evidence" value="ECO:0007669"/>
    <property type="project" value="InterPro"/>
</dbReference>
<evidence type="ECO:0000313" key="12">
    <source>
        <dbReference type="EMBL" id="QQP51992.1"/>
    </source>
</evidence>
<dbReference type="PANTHER" id="PTHR13325">
    <property type="entry name" value="PROTEASE M50 MEMBRANE-BOUND TRANSCRIPTION FACTOR SITE 2 PROTEASE"/>
    <property type="match status" value="1"/>
</dbReference>
<evidence type="ECO:0000256" key="9">
    <source>
        <dbReference type="ARBA" id="ARBA00045828"/>
    </source>
</evidence>
<protein>
    <recommendedName>
        <fullName evidence="4">Membrane-bound transcription factor site-2 protease</fullName>
        <ecNumber evidence="3">3.4.24.85</ecNumber>
    </recommendedName>
    <alternativeName>
        <fullName evidence="8">Endopeptidase S2P</fullName>
    </alternativeName>
</protein>
<dbReference type="InterPro" id="IPR008915">
    <property type="entry name" value="Peptidase_M50"/>
</dbReference>
<comment type="subcellular location">
    <subcellularLocation>
        <location evidence="2">Endomembrane system</location>
        <topology evidence="2">Multi-pass membrane protein</topology>
    </subcellularLocation>
</comment>
<organism evidence="12 13">
    <name type="scientific">Caligus rogercresseyi</name>
    <name type="common">Sea louse</name>
    <dbReference type="NCBI Taxonomy" id="217165"/>
    <lineage>
        <taxon>Eukaryota</taxon>
        <taxon>Metazoa</taxon>
        <taxon>Ecdysozoa</taxon>
        <taxon>Arthropoda</taxon>
        <taxon>Crustacea</taxon>
        <taxon>Multicrustacea</taxon>
        <taxon>Hexanauplia</taxon>
        <taxon>Copepoda</taxon>
        <taxon>Siphonostomatoida</taxon>
        <taxon>Caligidae</taxon>
        <taxon>Caligus</taxon>
    </lineage>
</organism>
<evidence type="ECO:0000256" key="6">
    <source>
        <dbReference type="ARBA" id="ARBA00022989"/>
    </source>
</evidence>
<evidence type="ECO:0000256" key="8">
    <source>
        <dbReference type="ARBA" id="ARBA00032658"/>
    </source>
</evidence>
<feature type="transmembrane region" description="Helical" evidence="10">
    <location>
        <begin position="248"/>
        <end position="269"/>
    </location>
</feature>
<feature type="transmembrane region" description="Helical" evidence="10">
    <location>
        <begin position="119"/>
        <end position="140"/>
    </location>
</feature>
<keyword evidence="6 10" id="KW-1133">Transmembrane helix</keyword>
<feature type="domain" description="Peptidase M50" evidence="11">
    <location>
        <begin position="183"/>
        <end position="490"/>
    </location>
</feature>
<dbReference type="Proteomes" id="UP000595437">
    <property type="component" value="Chromosome 3"/>
</dbReference>
<dbReference type="EC" id="3.4.24.85" evidence="3"/>